<feature type="domain" description="Flavodoxin-like" evidence="10">
    <location>
        <begin position="4"/>
        <end position="191"/>
    </location>
</feature>
<feature type="region of interest" description="Disordered" evidence="9">
    <location>
        <begin position="163"/>
        <end position="185"/>
    </location>
</feature>
<dbReference type="InterPro" id="IPR029039">
    <property type="entry name" value="Flavoprotein-like_sf"/>
</dbReference>
<dbReference type="GO" id="GO:0008753">
    <property type="term" value="F:NADPH dehydrogenase (quinone) activity"/>
    <property type="evidence" value="ECO:0007669"/>
    <property type="project" value="RHEA"/>
</dbReference>
<evidence type="ECO:0000256" key="4">
    <source>
        <dbReference type="ARBA" id="ARBA00022741"/>
    </source>
</evidence>
<evidence type="ECO:0000256" key="6">
    <source>
        <dbReference type="ARBA" id="ARBA00023002"/>
    </source>
</evidence>
<protein>
    <recommendedName>
        <fullName evidence="8">NAD(P)H dehydrogenase (quinone)</fullName>
        <ecNumber evidence="8">1.6.5.2</ecNumber>
    </recommendedName>
    <alternativeName>
        <fullName evidence="8">NAD(P)H:quinone oxidoreductase</fullName>
        <shortName evidence="8">NQO</shortName>
    </alternativeName>
</protein>
<dbReference type="FunFam" id="3.40.50.360:FF:000001">
    <property type="entry name" value="NAD(P)H dehydrogenase (Quinone) FQR1-like"/>
    <property type="match status" value="1"/>
</dbReference>
<sequence length="210" mass="22016">MTRILILYYSSYGHVRAMAEAEAEGARSVPGVSADIRRVPETLPADIRQRAGFAPDTTPVAAIADLAGYDAIIIGTPTLFGTMAGQMKSFLDQAGSLWARNALEGKVGAVFASTGSQHGGHEATLLTSQIPLQHFGMILAGMPYSFAGQTRSDEIVGGAPYGAGTIAGPDGSRRPSETDLAGARHQGRHVARIARRLALAPMETIQEEAA</sequence>
<evidence type="ECO:0000256" key="9">
    <source>
        <dbReference type="SAM" id="MobiDB-lite"/>
    </source>
</evidence>
<comment type="similarity">
    <text evidence="1 8">Belongs to the WrbA family.</text>
</comment>
<keyword evidence="7 8" id="KW-0520">NAD</keyword>
<keyword evidence="2 8" id="KW-0285">Flavoprotein</keyword>
<dbReference type="InterPro" id="IPR008254">
    <property type="entry name" value="Flavodoxin/NO_synth"/>
</dbReference>
<gene>
    <name evidence="11" type="ORF">CSC94_17120</name>
</gene>
<comment type="catalytic activity">
    <reaction evidence="8">
        <text>a quinone + NADPH + H(+) = a quinol + NADP(+)</text>
        <dbReference type="Rhea" id="RHEA:46164"/>
        <dbReference type="ChEBI" id="CHEBI:15378"/>
        <dbReference type="ChEBI" id="CHEBI:24646"/>
        <dbReference type="ChEBI" id="CHEBI:57783"/>
        <dbReference type="ChEBI" id="CHEBI:58349"/>
        <dbReference type="ChEBI" id="CHEBI:132124"/>
        <dbReference type="EC" id="1.6.5.2"/>
    </reaction>
</comment>
<dbReference type="OrthoDB" id="9801479at2"/>
<dbReference type="Proteomes" id="UP000221168">
    <property type="component" value="Unassembled WGS sequence"/>
</dbReference>
<comment type="caution">
    <text evidence="11">The sequence shown here is derived from an EMBL/GenBank/DDBJ whole genome shotgun (WGS) entry which is preliminary data.</text>
</comment>
<organism evidence="11 12">
    <name type="scientific">Zhengella mangrovi</name>
    <dbReference type="NCBI Taxonomy" id="1982044"/>
    <lineage>
        <taxon>Bacteria</taxon>
        <taxon>Pseudomonadati</taxon>
        <taxon>Pseudomonadota</taxon>
        <taxon>Alphaproteobacteria</taxon>
        <taxon>Hyphomicrobiales</taxon>
        <taxon>Notoacmeibacteraceae</taxon>
        <taxon>Zhengella</taxon>
    </lineage>
</organism>
<evidence type="ECO:0000256" key="2">
    <source>
        <dbReference type="ARBA" id="ARBA00022630"/>
    </source>
</evidence>
<feature type="binding site" evidence="8">
    <location>
        <position position="134"/>
    </location>
    <ligand>
        <name>FMN</name>
        <dbReference type="ChEBI" id="CHEBI:58210"/>
    </ligand>
</feature>
<dbReference type="InterPro" id="IPR037513">
    <property type="entry name" value="NQO"/>
</dbReference>
<keyword evidence="4 8" id="KW-0547">Nucleotide-binding</keyword>
<dbReference type="SUPFAM" id="SSF52218">
    <property type="entry name" value="Flavoproteins"/>
    <property type="match status" value="1"/>
</dbReference>
<dbReference type="PROSITE" id="PS50902">
    <property type="entry name" value="FLAVODOXIN_LIKE"/>
    <property type="match status" value="1"/>
</dbReference>
<dbReference type="RefSeq" id="WP_099307595.1">
    <property type="nucleotide sequence ID" value="NZ_PDVP01000012.1"/>
</dbReference>
<dbReference type="GO" id="GO:0010181">
    <property type="term" value="F:FMN binding"/>
    <property type="evidence" value="ECO:0007669"/>
    <property type="project" value="InterPro"/>
</dbReference>
<evidence type="ECO:0000256" key="8">
    <source>
        <dbReference type="HAMAP-Rule" id="MF_01017"/>
    </source>
</evidence>
<dbReference type="GO" id="GO:0050136">
    <property type="term" value="F:NADH dehydrogenase (quinone) (non-electrogenic) activity"/>
    <property type="evidence" value="ECO:0007669"/>
    <property type="project" value="RHEA"/>
</dbReference>
<dbReference type="GO" id="GO:0051287">
    <property type="term" value="F:NAD binding"/>
    <property type="evidence" value="ECO:0007669"/>
    <property type="project" value="UniProtKB-UniRule"/>
</dbReference>
<comment type="caution">
    <text evidence="8">Lacks conserved residue(s) required for the propagation of feature annotation.</text>
</comment>
<evidence type="ECO:0000256" key="3">
    <source>
        <dbReference type="ARBA" id="ARBA00022643"/>
    </source>
</evidence>
<dbReference type="GO" id="GO:0050660">
    <property type="term" value="F:flavin adenine dinucleotide binding"/>
    <property type="evidence" value="ECO:0007669"/>
    <property type="project" value="UniProtKB-UniRule"/>
</dbReference>
<keyword evidence="6 8" id="KW-0560">Oxidoreductase</keyword>
<dbReference type="Gene3D" id="3.40.50.360">
    <property type="match status" value="1"/>
</dbReference>
<dbReference type="PANTHER" id="PTHR30546:SF23">
    <property type="entry name" value="FLAVOPROTEIN-LIKE PROTEIN YCP4-RELATED"/>
    <property type="match status" value="1"/>
</dbReference>
<feature type="binding site" evidence="8">
    <location>
        <begin position="10"/>
        <end position="15"/>
    </location>
    <ligand>
        <name>FMN</name>
        <dbReference type="ChEBI" id="CHEBI:58210"/>
    </ligand>
</feature>
<evidence type="ECO:0000313" key="12">
    <source>
        <dbReference type="Proteomes" id="UP000221168"/>
    </source>
</evidence>
<accession>A0A2G1QKS4</accession>
<name>A0A2G1QKS4_9HYPH</name>
<dbReference type="InterPro" id="IPR005025">
    <property type="entry name" value="FMN_Rdtase-like_dom"/>
</dbReference>
<feature type="binding site" evidence="8">
    <location>
        <position position="12"/>
    </location>
    <ligand>
        <name>NAD(+)</name>
        <dbReference type="ChEBI" id="CHEBI:57540"/>
    </ligand>
</feature>
<evidence type="ECO:0000256" key="1">
    <source>
        <dbReference type="ARBA" id="ARBA00006961"/>
    </source>
</evidence>
<dbReference type="PANTHER" id="PTHR30546">
    <property type="entry name" value="FLAVODOXIN-RELATED PROTEIN WRBA-RELATED"/>
    <property type="match status" value="1"/>
</dbReference>
<proteinExistence type="inferred from homology"/>
<dbReference type="Pfam" id="PF03358">
    <property type="entry name" value="FMN_red"/>
    <property type="match status" value="1"/>
</dbReference>
<dbReference type="GO" id="GO:0016020">
    <property type="term" value="C:membrane"/>
    <property type="evidence" value="ECO:0007669"/>
    <property type="project" value="TreeGrafter"/>
</dbReference>
<dbReference type="AlphaFoldDB" id="A0A2G1QKS4"/>
<dbReference type="EC" id="1.6.5.2" evidence="8"/>
<dbReference type="GO" id="GO:0050661">
    <property type="term" value="F:NADP binding"/>
    <property type="evidence" value="ECO:0007669"/>
    <property type="project" value="UniProtKB-UniRule"/>
</dbReference>
<dbReference type="EMBL" id="PDVP01000012">
    <property type="protein sequence ID" value="PHP65808.1"/>
    <property type="molecule type" value="Genomic_DNA"/>
</dbReference>
<dbReference type="HAMAP" id="MF_01017">
    <property type="entry name" value="NQOR"/>
    <property type="match status" value="1"/>
</dbReference>
<comment type="catalytic activity">
    <reaction evidence="8">
        <text>a quinone + NADH + H(+) = a quinol + NAD(+)</text>
        <dbReference type="Rhea" id="RHEA:46160"/>
        <dbReference type="ChEBI" id="CHEBI:15378"/>
        <dbReference type="ChEBI" id="CHEBI:24646"/>
        <dbReference type="ChEBI" id="CHEBI:57540"/>
        <dbReference type="ChEBI" id="CHEBI:57945"/>
        <dbReference type="ChEBI" id="CHEBI:132124"/>
        <dbReference type="EC" id="1.6.5.2"/>
    </reaction>
</comment>
<evidence type="ECO:0000256" key="5">
    <source>
        <dbReference type="ARBA" id="ARBA00022857"/>
    </source>
</evidence>
<keyword evidence="12" id="KW-1185">Reference proteome</keyword>
<reference evidence="11 12" key="1">
    <citation type="submission" date="2017-10" db="EMBL/GenBank/DDBJ databases">
        <title>Sedimentibacterium mangrovi gen. nov., sp. nov., a novel member of family Phyllobacteriacea isolated from mangrove sediment.</title>
        <authorList>
            <person name="Liao H."/>
            <person name="Tian Y."/>
        </authorList>
    </citation>
    <scope>NUCLEOTIDE SEQUENCE [LARGE SCALE GENOMIC DNA]</scope>
    <source>
        <strain evidence="11 12">X9-2-2</strain>
    </source>
</reference>
<keyword evidence="5 8" id="KW-0521">NADP</keyword>
<dbReference type="NCBIfam" id="TIGR01755">
    <property type="entry name" value="flav_wrbA"/>
    <property type="match status" value="1"/>
</dbReference>
<evidence type="ECO:0000256" key="7">
    <source>
        <dbReference type="ARBA" id="ARBA00023027"/>
    </source>
</evidence>
<evidence type="ECO:0000259" key="10">
    <source>
        <dbReference type="PROSITE" id="PS50902"/>
    </source>
</evidence>
<dbReference type="NCBIfam" id="NF002999">
    <property type="entry name" value="PRK03767.1"/>
    <property type="match status" value="1"/>
</dbReference>
<evidence type="ECO:0000313" key="11">
    <source>
        <dbReference type="EMBL" id="PHP65808.1"/>
    </source>
</evidence>
<comment type="cofactor">
    <cofactor evidence="8">
        <name>FMN</name>
        <dbReference type="ChEBI" id="CHEBI:58210"/>
    </cofactor>
    <text evidence="8">Binds 1 FMN per monomer.</text>
</comment>
<feature type="binding site" evidence="8">
    <location>
        <position position="98"/>
    </location>
    <ligand>
        <name>substrate</name>
    </ligand>
</feature>
<dbReference type="InterPro" id="IPR010089">
    <property type="entry name" value="Flavoprotein_WrbA-like"/>
</dbReference>
<keyword evidence="3 8" id="KW-0288">FMN</keyword>